<dbReference type="STRING" id="33036.HMPREF3200_00348"/>
<dbReference type="Pfam" id="PF00365">
    <property type="entry name" value="PFK"/>
    <property type="match status" value="1"/>
</dbReference>
<dbReference type="AlphaFoldDB" id="A0A133KHN1"/>
<keyword evidence="6" id="KW-0324">Glycolysis</keyword>
<dbReference type="InterPro" id="IPR050929">
    <property type="entry name" value="PFKA"/>
</dbReference>
<dbReference type="PRINTS" id="PR00476">
    <property type="entry name" value="PHFRCTKINASE"/>
</dbReference>
<keyword evidence="5 6" id="KW-0460">Magnesium</keyword>
<dbReference type="PATRIC" id="fig|33036.3.peg.349"/>
<comment type="activity regulation">
    <text evidence="6">Non-allosteric.</text>
</comment>
<dbReference type="InterPro" id="IPR022953">
    <property type="entry name" value="ATP_PFK"/>
</dbReference>
<evidence type="ECO:0000256" key="4">
    <source>
        <dbReference type="ARBA" id="ARBA00022777"/>
    </source>
</evidence>
<keyword evidence="3 6" id="KW-0479">Metal-binding</keyword>
<proteinExistence type="inferred from homology"/>
<keyword evidence="6" id="KW-0963">Cytoplasm</keyword>
<dbReference type="GO" id="GO:0005737">
    <property type="term" value="C:cytoplasm"/>
    <property type="evidence" value="ECO:0007669"/>
    <property type="project" value="UniProtKB-SubCell"/>
</dbReference>
<feature type="binding site" evidence="6">
    <location>
        <begin position="186"/>
        <end position="188"/>
    </location>
    <ligand>
        <name>substrate</name>
    </ligand>
</feature>
<evidence type="ECO:0000256" key="5">
    <source>
        <dbReference type="ARBA" id="ARBA00022842"/>
    </source>
</evidence>
<feature type="binding site" evidence="6">
    <location>
        <begin position="140"/>
        <end position="142"/>
    </location>
    <ligand>
        <name>substrate</name>
    </ligand>
</feature>
<dbReference type="Gene3D" id="3.40.50.450">
    <property type="match status" value="1"/>
</dbReference>
<keyword evidence="4 6" id="KW-0418">Kinase</keyword>
<dbReference type="PANTHER" id="PTHR45770">
    <property type="entry name" value="ATP-DEPENDENT 6-PHOSPHOFRUCTOKINASE 1"/>
    <property type="match status" value="1"/>
</dbReference>
<dbReference type="HAMAP" id="MF_01978">
    <property type="entry name" value="Phosphofructokinase_II_B2"/>
    <property type="match status" value="1"/>
</dbReference>
<feature type="active site" description="Proton acceptor" evidence="6">
    <location>
        <position position="142"/>
    </location>
</feature>
<dbReference type="UniPathway" id="UPA00109">
    <property type="reaction ID" value="UER00182"/>
</dbReference>
<dbReference type="EC" id="2.7.1.90" evidence="6"/>
<protein>
    <recommendedName>
        <fullName evidence="6">Pyrophosphate--fructose 6-phosphate 1-phosphotransferase</fullName>
        <ecNumber evidence="6">2.7.1.90</ecNumber>
    </recommendedName>
    <alternativeName>
        <fullName evidence="6">6-phosphofructokinase, pyrophosphate dependent</fullName>
    </alternativeName>
    <alternativeName>
        <fullName evidence="6">PPi-dependent phosphofructokinase</fullName>
        <shortName evidence="6">PPi-PFK</shortName>
    </alternativeName>
    <alternativeName>
        <fullName evidence="6">Pyrophosphate-dependent 6-phosphofructose-1-kinase</fullName>
    </alternativeName>
</protein>
<evidence type="ECO:0000256" key="3">
    <source>
        <dbReference type="ARBA" id="ARBA00022723"/>
    </source>
</evidence>
<dbReference type="InterPro" id="IPR011404">
    <property type="entry name" value="PPi-PFK"/>
</dbReference>
<dbReference type="GO" id="GO:0003872">
    <property type="term" value="F:6-phosphofructokinase activity"/>
    <property type="evidence" value="ECO:0007669"/>
    <property type="project" value="UniProtKB-UniRule"/>
</dbReference>
<dbReference type="RefSeq" id="WP_060928988.1">
    <property type="nucleotide sequence ID" value="NZ_KQ955250.1"/>
</dbReference>
<comment type="caution">
    <text evidence="6">Lacks conserved residue(s) required for the propagation of feature annotation.</text>
</comment>
<dbReference type="PIRSF" id="PIRSF036483">
    <property type="entry name" value="PFK_XF0274"/>
    <property type="match status" value="1"/>
</dbReference>
<reference evidence="9" key="1">
    <citation type="submission" date="2016-01" db="EMBL/GenBank/DDBJ databases">
        <authorList>
            <person name="Mitreva M."/>
            <person name="Pepin K.H."/>
            <person name="Mihindukulasuriya K.A."/>
            <person name="Fulton R."/>
            <person name="Fronick C."/>
            <person name="O'Laughlin M."/>
            <person name="Miner T."/>
            <person name="Herter B."/>
            <person name="Rosa B.A."/>
            <person name="Cordes M."/>
            <person name="Tomlinson C."/>
            <person name="Wollam A."/>
            <person name="Palsikar V.B."/>
            <person name="Mardis E.R."/>
            <person name="Wilson R.K."/>
        </authorList>
    </citation>
    <scope>NUCLEOTIDE SEQUENCE [LARGE SCALE GENOMIC DNA]</scope>
    <source>
        <strain evidence="9">MJR8151</strain>
    </source>
</reference>
<feature type="domain" description="Phosphofructokinase" evidence="7">
    <location>
        <begin position="3"/>
        <end position="319"/>
    </location>
</feature>
<comment type="cofactor">
    <cofactor evidence="1 6">
        <name>Mg(2+)</name>
        <dbReference type="ChEBI" id="CHEBI:18420"/>
    </cofactor>
</comment>
<gene>
    <name evidence="6" type="primary">pfp</name>
    <name evidence="8" type="ORF">HMPREF3200_00348</name>
</gene>
<dbReference type="Proteomes" id="UP000070383">
    <property type="component" value="Unassembled WGS sequence"/>
</dbReference>
<feature type="binding site" evidence="6">
    <location>
        <position position="244"/>
    </location>
    <ligand>
        <name>substrate</name>
    </ligand>
</feature>
<comment type="function">
    <text evidence="6">Catalyzes the phosphorylation of D-fructose 6-phosphate, the first committing step of glycolysis. Uses inorganic phosphate (PPi) as phosphoryl donor instead of ATP like common ATP-dependent phosphofructokinases (ATP-PFKs), which renders the reaction reversible, and can thus function both in glycolysis and gluconeogenesis. Consistently, PPi-PFK can replace the enzymes of both the forward (ATP-PFK) and reverse (fructose-bisphosphatase (FBPase)) reactions.</text>
</comment>
<feature type="binding site" evidence="6">
    <location>
        <position position="111"/>
    </location>
    <ligand>
        <name>Mg(2+)</name>
        <dbReference type="ChEBI" id="CHEBI:18420"/>
        <note>catalytic</note>
    </ligand>
</feature>
<dbReference type="OrthoDB" id="9802503at2"/>
<evidence type="ECO:0000313" key="9">
    <source>
        <dbReference type="Proteomes" id="UP000070383"/>
    </source>
</evidence>
<feature type="site" description="Important for catalytic activity; stabilizes the transition state when the phosphoryl donor is PPi" evidence="6">
    <location>
        <position position="139"/>
    </location>
</feature>
<comment type="catalytic activity">
    <reaction evidence="6">
        <text>beta-D-fructose 6-phosphate + diphosphate = beta-D-fructose 1,6-bisphosphate + phosphate + H(+)</text>
        <dbReference type="Rhea" id="RHEA:13613"/>
        <dbReference type="ChEBI" id="CHEBI:15378"/>
        <dbReference type="ChEBI" id="CHEBI:32966"/>
        <dbReference type="ChEBI" id="CHEBI:33019"/>
        <dbReference type="ChEBI" id="CHEBI:43474"/>
        <dbReference type="ChEBI" id="CHEBI:57634"/>
        <dbReference type="EC" id="2.7.1.90"/>
    </reaction>
</comment>
<dbReference type="GO" id="GO:0006002">
    <property type="term" value="P:fructose 6-phosphate metabolic process"/>
    <property type="evidence" value="ECO:0007669"/>
    <property type="project" value="InterPro"/>
</dbReference>
<dbReference type="GO" id="GO:0047334">
    <property type="term" value="F:diphosphate-fructose-6-phosphate 1-phosphotransferase activity"/>
    <property type="evidence" value="ECO:0007669"/>
    <property type="project" value="UniProtKB-EC"/>
</dbReference>
<comment type="subunit">
    <text evidence="6">Homodimer.</text>
</comment>
<evidence type="ECO:0000313" key="8">
    <source>
        <dbReference type="EMBL" id="KWZ79055.1"/>
    </source>
</evidence>
<dbReference type="EMBL" id="LRPM01000007">
    <property type="protein sequence ID" value="KWZ79055.1"/>
    <property type="molecule type" value="Genomic_DNA"/>
</dbReference>
<comment type="pathway">
    <text evidence="6">Carbohydrate degradation; glycolysis; D-glyceraldehyde 3-phosphate and glycerone phosphate from D-glucose: step 3/4.</text>
</comment>
<feature type="binding site" evidence="6">
    <location>
        <position position="10"/>
    </location>
    <ligand>
        <name>diphosphate</name>
        <dbReference type="ChEBI" id="CHEBI:33019"/>
    </ligand>
</feature>
<organism evidence="8 9">
    <name type="scientific">Anaerococcus tetradius</name>
    <dbReference type="NCBI Taxonomy" id="33036"/>
    <lineage>
        <taxon>Bacteria</taxon>
        <taxon>Bacillati</taxon>
        <taxon>Bacillota</taxon>
        <taxon>Tissierellia</taxon>
        <taxon>Tissierellales</taxon>
        <taxon>Peptoniphilaceae</taxon>
        <taxon>Anaerococcus</taxon>
    </lineage>
</organism>
<comment type="similarity">
    <text evidence="6">Belongs to the phosphofructokinase type A (PFKA) family. PPi-dependent PFK group II subfamily. Clade 'B2' sub-subfamily.</text>
</comment>
<dbReference type="Gene3D" id="3.40.50.460">
    <property type="entry name" value="Phosphofructokinase domain"/>
    <property type="match status" value="1"/>
</dbReference>
<sequence length="406" mass="45641">MNCIIAQSGGPTSVINSSLAGAIQAAIDNDFDQIFLSLHGIEGIIKGEFLEVDKKKFKLNEAKDRLMARPSSILGSCRFKLPEDLKDETYNKIFTFLKEKDINVFVYIGGNDSMDTVKKLNTYILYNKIYGINVIGCPKTIDNDLNGMDHSPGFGSAAKYIAHTLRTIRADVDVYDLESVTIVEIMGRHAGWLAASSLLADYGYCKDLVNLVYVPEVDKSLKDIENDVKNKLKEEKNIIIAMAEGFRDIDHSLDKPMFSNTDDGFKHPVVSGFAKRLADYLRDKLKVKSRSVELNIVQRTSTCISKTDSDEAFKLGYLALKLGIDKSNLIPVLRRKEGKDYEVSYTEVEPDLIANKEMKIPKDWLKDENTLREKITAYALPLIQGEVDQTYENGMPVFVELSDFTK</sequence>
<evidence type="ECO:0000256" key="1">
    <source>
        <dbReference type="ARBA" id="ARBA00001946"/>
    </source>
</evidence>
<comment type="subcellular location">
    <subcellularLocation>
        <location evidence="6">Cytoplasm</location>
    </subcellularLocation>
</comment>
<feature type="site" description="Important for catalytic activity and substrate specificity; stabilizes the transition state when the phosphoryl donor is PPi; prevents ATP from binding by mimicking the alpha-phosphate group of ATP" evidence="6">
    <location>
        <position position="112"/>
    </location>
</feature>
<evidence type="ECO:0000256" key="6">
    <source>
        <dbReference type="HAMAP-Rule" id="MF_01978"/>
    </source>
</evidence>
<dbReference type="SUPFAM" id="SSF53784">
    <property type="entry name" value="Phosphofructokinase"/>
    <property type="match status" value="1"/>
</dbReference>
<dbReference type="GO" id="GO:0046872">
    <property type="term" value="F:metal ion binding"/>
    <property type="evidence" value="ECO:0007669"/>
    <property type="project" value="UniProtKB-KW"/>
</dbReference>
<keyword evidence="2 6" id="KW-0808">Transferase</keyword>
<dbReference type="InterPro" id="IPR035966">
    <property type="entry name" value="PKF_sf"/>
</dbReference>
<name>A0A133KHN1_9FIRM</name>
<keyword evidence="9" id="KW-1185">Reference proteome</keyword>
<evidence type="ECO:0000256" key="2">
    <source>
        <dbReference type="ARBA" id="ARBA00022679"/>
    </source>
</evidence>
<evidence type="ECO:0000259" key="7">
    <source>
        <dbReference type="Pfam" id="PF00365"/>
    </source>
</evidence>
<dbReference type="NCBIfam" id="NF010675">
    <property type="entry name" value="PRK14072.1"/>
    <property type="match status" value="1"/>
</dbReference>
<dbReference type="InterPro" id="IPR000023">
    <property type="entry name" value="Phosphofructokinase_dom"/>
</dbReference>
<accession>A0A133KHN1</accession>
<comment type="caution">
    <text evidence="8">The sequence shown here is derived from an EMBL/GenBank/DDBJ whole genome shotgun (WGS) entry which is preliminary data.</text>
</comment>